<keyword evidence="5" id="KW-1185">Reference proteome</keyword>
<name>A0A1Z5ST78_HORWE</name>
<dbReference type="InterPro" id="IPR037047">
    <property type="entry name" value="PITH_dom_sf"/>
</dbReference>
<dbReference type="InterPro" id="IPR010400">
    <property type="entry name" value="PITH_dom"/>
</dbReference>
<evidence type="ECO:0000256" key="2">
    <source>
        <dbReference type="SAM" id="MobiDB-lite"/>
    </source>
</evidence>
<dbReference type="GO" id="GO:0005737">
    <property type="term" value="C:cytoplasm"/>
    <property type="evidence" value="ECO:0007669"/>
    <property type="project" value="UniProtKB-ARBA"/>
</dbReference>
<gene>
    <name evidence="4" type="ORF">BTJ68_13266</name>
</gene>
<reference evidence="4 5" key="1">
    <citation type="submission" date="2017-01" db="EMBL/GenBank/DDBJ databases">
        <title>The recent genome duplication of the halophilic yeast Hortaea werneckii: insights from long-read sequencing.</title>
        <authorList>
            <person name="Sinha S."/>
            <person name="Flibotte S."/>
            <person name="Neira M."/>
            <person name="Lenassi M."/>
            <person name="Gostincar C."/>
            <person name="Stajich J.E."/>
            <person name="Nislow C.E."/>
        </authorList>
    </citation>
    <scope>NUCLEOTIDE SEQUENCE [LARGE SCALE GENOMIC DNA]</scope>
    <source>
        <strain evidence="4 5">EXF-2000</strain>
    </source>
</reference>
<dbReference type="SUPFAM" id="SSF49785">
    <property type="entry name" value="Galactose-binding domain-like"/>
    <property type="match status" value="1"/>
</dbReference>
<dbReference type="GO" id="GO:0005634">
    <property type="term" value="C:nucleus"/>
    <property type="evidence" value="ECO:0007669"/>
    <property type="project" value="TreeGrafter"/>
</dbReference>
<dbReference type="PANTHER" id="PTHR12175:SF1">
    <property type="entry name" value="PITH DOMAIN-CONTAINING PROTEIN 1"/>
    <property type="match status" value="1"/>
</dbReference>
<feature type="domain" description="PITH" evidence="3">
    <location>
        <begin position="161"/>
        <end position="337"/>
    </location>
</feature>
<organism evidence="4 5">
    <name type="scientific">Hortaea werneckii EXF-2000</name>
    <dbReference type="NCBI Taxonomy" id="1157616"/>
    <lineage>
        <taxon>Eukaryota</taxon>
        <taxon>Fungi</taxon>
        <taxon>Dikarya</taxon>
        <taxon>Ascomycota</taxon>
        <taxon>Pezizomycotina</taxon>
        <taxon>Dothideomycetes</taxon>
        <taxon>Dothideomycetidae</taxon>
        <taxon>Mycosphaerellales</taxon>
        <taxon>Teratosphaeriaceae</taxon>
        <taxon>Hortaea</taxon>
    </lineage>
</organism>
<dbReference type="Pfam" id="PF06201">
    <property type="entry name" value="PITH"/>
    <property type="match status" value="1"/>
</dbReference>
<evidence type="ECO:0000256" key="1">
    <source>
        <dbReference type="ARBA" id="ARBA00025788"/>
    </source>
</evidence>
<evidence type="ECO:0000313" key="4">
    <source>
        <dbReference type="EMBL" id="OTA24024.1"/>
    </source>
</evidence>
<dbReference type="PROSITE" id="PS51532">
    <property type="entry name" value="PITH"/>
    <property type="match status" value="1"/>
</dbReference>
<evidence type="ECO:0000259" key="3">
    <source>
        <dbReference type="PROSITE" id="PS51532"/>
    </source>
</evidence>
<feature type="region of interest" description="Disordered" evidence="2">
    <location>
        <begin position="346"/>
        <end position="365"/>
    </location>
</feature>
<proteinExistence type="inferred from homology"/>
<accession>A0A1Z5ST78</accession>
<dbReference type="GO" id="GO:0007034">
    <property type="term" value="P:vacuolar transport"/>
    <property type="evidence" value="ECO:0007669"/>
    <property type="project" value="InterPro"/>
</dbReference>
<sequence length="365" mass="41004">MGNSNSSNKISAQDKAILDMKVQRDKLHQYQKRIRVITDRETEIARECLRKENKSGALLALRRKKYQESLLQKTDQQLAQLETLTSDVEFAQVQKDVVFGLQQGTSVLKEIHKEMGGLDKVEMIMGESAEARAYQEEINDMLGGKMSNQDEDDVEDELEAMEREANALQNHVYEPIDFSAITTLNEAEPQSGAKIVQKTWMERMDQEPELNSDADEQLLMHIPFTGQIRLHSILLRTSTTSHAPMTLKLYLNREDLDFSTATSLPPTQTLELAQSNEIQEIGVKRALFNTVRSLDLFFEDNWGSGEEDVTKVSYLGFKGEWMKLSREPVNFIYEAAANPGDHKMASGVGEKLGSDVGGAGGRDGV</sequence>
<dbReference type="InParanoid" id="A0A1Z5ST78"/>
<dbReference type="Gene3D" id="2.60.120.470">
    <property type="entry name" value="PITH domain"/>
    <property type="match status" value="1"/>
</dbReference>
<dbReference type="OrthoDB" id="2635at2759"/>
<dbReference type="InterPro" id="IPR008979">
    <property type="entry name" value="Galactose-bd-like_sf"/>
</dbReference>
<dbReference type="Gene3D" id="1.10.287.1060">
    <property type="entry name" value="ESAT-6-like"/>
    <property type="match status" value="1"/>
</dbReference>
<evidence type="ECO:0000313" key="5">
    <source>
        <dbReference type="Proteomes" id="UP000194280"/>
    </source>
</evidence>
<dbReference type="AlphaFoldDB" id="A0A1Z5ST78"/>
<dbReference type="EMBL" id="MUNK01000263">
    <property type="protein sequence ID" value="OTA24024.1"/>
    <property type="molecule type" value="Genomic_DNA"/>
</dbReference>
<dbReference type="STRING" id="1157616.A0A1Z5ST78"/>
<feature type="compositionally biased region" description="Gly residues" evidence="2">
    <location>
        <begin position="355"/>
        <end position="365"/>
    </location>
</feature>
<dbReference type="InterPro" id="IPR045099">
    <property type="entry name" value="PITH1-like"/>
</dbReference>
<protein>
    <recommendedName>
        <fullName evidence="3">PITH domain-containing protein</fullName>
    </recommendedName>
</protein>
<dbReference type="Proteomes" id="UP000194280">
    <property type="component" value="Unassembled WGS sequence"/>
</dbReference>
<comment type="caution">
    <text evidence="4">The sequence shown here is derived from an EMBL/GenBank/DDBJ whole genome shotgun (WGS) entry which is preliminary data.</text>
</comment>
<dbReference type="PANTHER" id="PTHR12175">
    <property type="entry name" value="AD039 HT014 THIOREDOXIN FAMILY TRP26"/>
    <property type="match status" value="1"/>
</dbReference>
<comment type="similarity">
    <text evidence="1">Belongs to the PITHD1 family.</text>
</comment>
<dbReference type="VEuPathDB" id="FungiDB:BTJ68_13266"/>